<dbReference type="SUPFAM" id="SSF46894">
    <property type="entry name" value="C-terminal effector domain of the bipartite response regulators"/>
    <property type="match status" value="1"/>
</dbReference>
<dbReference type="PROSITE" id="PS50110">
    <property type="entry name" value="RESPONSE_REGULATORY"/>
    <property type="match status" value="1"/>
</dbReference>
<evidence type="ECO:0000259" key="3">
    <source>
        <dbReference type="PROSITE" id="PS50043"/>
    </source>
</evidence>
<dbReference type="InterPro" id="IPR000792">
    <property type="entry name" value="Tscrpt_reg_LuxR_C"/>
</dbReference>
<dbReference type="SMART" id="SM00448">
    <property type="entry name" value="REC"/>
    <property type="match status" value="1"/>
</dbReference>
<dbReference type="EMBL" id="CAEZTJ010000002">
    <property type="protein sequence ID" value="CAB4559241.1"/>
    <property type="molecule type" value="Genomic_DNA"/>
</dbReference>
<dbReference type="GO" id="GO:0006355">
    <property type="term" value="P:regulation of DNA-templated transcription"/>
    <property type="evidence" value="ECO:0007669"/>
    <property type="project" value="InterPro"/>
</dbReference>
<proteinExistence type="predicted"/>
<dbReference type="InterPro" id="IPR058245">
    <property type="entry name" value="NreC/VraR/RcsB-like_REC"/>
</dbReference>
<dbReference type="SMART" id="SM00421">
    <property type="entry name" value="HTH_LUXR"/>
    <property type="match status" value="1"/>
</dbReference>
<dbReference type="CDD" id="cd17535">
    <property type="entry name" value="REC_NarL-like"/>
    <property type="match status" value="1"/>
</dbReference>
<keyword evidence="1" id="KW-0597">Phosphoprotein</keyword>
<dbReference type="InterPro" id="IPR036388">
    <property type="entry name" value="WH-like_DNA-bd_sf"/>
</dbReference>
<dbReference type="InterPro" id="IPR001789">
    <property type="entry name" value="Sig_transdc_resp-reg_receiver"/>
</dbReference>
<feature type="domain" description="Response regulatory" evidence="4">
    <location>
        <begin position="8"/>
        <end position="124"/>
    </location>
</feature>
<evidence type="ECO:0000313" key="5">
    <source>
        <dbReference type="EMBL" id="CAB4559241.1"/>
    </source>
</evidence>
<dbReference type="AlphaFoldDB" id="A0A6J6D5K0"/>
<dbReference type="InterPro" id="IPR011006">
    <property type="entry name" value="CheY-like_superfamily"/>
</dbReference>
<dbReference type="Gene3D" id="1.10.10.10">
    <property type="entry name" value="Winged helix-like DNA-binding domain superfamily/Winged helix DNA-binding domain"/>
    <property type="match status" value="1"/>
</dbReference>
<dbReference type="CDD" id="cd06170">
    <property type="entry name" value="LuxR_C_like"/>
    <property type="match status" value="1"/>
</dbReference>
<dbReference type="GO" id="GO:0000160">
    <property type="term" value="P:phosphorelay signal transduction system"/>
    <property type="evidence" value="ECO:0007669"/>
    <property type="project" value="InterPro"/>
</dbReference>
<dbReference type="Pfam" id="PF00196">
    <property type="entry name" value="GerE"/>
    <property type="match status" value="1"/>
</dbReference>
<dbReference type="PROSITE" id="PS50043">
    <property type="entry name" value="HTH_LUXR_2"/>
    <property type="match status" value="1"/>
</dbReference>
<organism evidence="5">
    <name type="scientific">freshwater metagenome</name>
    <dbReference type="NCBI Taxonomy" id="449393"/>
    <lineage>
        <taxon>unclassified sequences</taxon>
        <taxon>metagenomes</taxon>
        <taxon>ecological metagenomes</taxon>
    </lineage>
</organism>
<protein>
    <submittedName>
        <fullName evidence="5">Unannotated protein</fullName>
    </submittedName>
</protein>
<feature type="domain" description="HTH luxR-type" evidence="3">
    <location>
        <begin position="141"/>
        <end position="206"/>
    </location>
</feature>
<dbReference type="PRINTS" id="PR00038">
    <property type="entry name" value="HTHLUXR"/>
</dbReference>
<sequence>MAVEAPLRLLIVDDHAVVREGVARALTANKSDSIIAHATTLAEAQSRLAAESFDVAIVDIHLADNSGLELVLWIRENSLTMGVIVFSMNNHPEYILAAMDNGASGFLDKSAPISELMTMIETVARSPLIFQCKDLQRALAYRRSKTTLTAREVEILQLLPTGKTYTELAETLFISESTLKTHLQSIYRKLTARNRLEAINEARQLGILPPIDPNSTQK</sequence>
<gene>
    <name evidence="5" type="ORF">UFOPK1650_00043</name>
</gene>
<dbReference type="InterPro" id="IPR039420">
    <property type="entry name" value="WalR-like"/>
</dbReference>
<evidence type="ECO:0000259" key="4">
    <source>
        <dbReference type="PROSITE" id="PS50110"/>
    </source>
</evidence>
<accession>A0A6J6D5K0</accession>
<dbReference type="GO" id="GO:0003677">
    <property type="term" value="F:DNA binding"/>
    <property type="evidence" value="ECO:0007669"/>
    <property type="project" value="UniProtKB-KW"/>
</dbReference>
<evidence type="ECO:0000256" key="2">
    <source>
        <dbReference type="ARBA" id="ARBA00023125"/>
    </source>
</evidence>
<dbReference type="SUPFAM" id="SSF52172">
    <property type="entry name" value="CheY-like"/>
    <property type="match status" value="1"/>
</dbReference>
<evidence type="ECO:0000256" key="1">
    <source>
        <dbReference type="ARBA" id="ARBA00022553"/>
    </source>
</evidence>
<dbReference type="Pfam" id="PF00072">
    <property type="entry name" value="Response_reg"/>
    <property type="match status" value="1"/>
</dbReference>
<dbReference type="InterPro" id="IPR016032">
    <property type="entry name" value="Sig_transdc_resp-reg_C-effctor"/>
</dbReference>
<name>A0A6J6D5K0_9ZZZZ</name>
<reference evidence="5" key="1">
    <citation type="submission" date="2020-05" db="EMBL/GenBank/DDBJ databases">
        <authorList>
            <person name="Chiriac C."/>
            <person name="Salcher M."/>
            <person name="Ghai R."/>
            <person name="Kavagutti S V."/>
        </authorList>
    </citation>
    <scope>NUCLEOTIDE SEQUENCE</scope>
</reference>
<keyword evidence="2" id="KW-0238">DNA-binding</keyword>
<dbReference type="PANTHER" id="PTHR43214">
    <property type="entry name" value="TWO-COMPONENT RESPONSE REGULATOR"/>
    <property type="match status" value="1"/>
</dbReference>
<dbReference type="Gene3D" id="3.40.50.2300">
    <property type="match status" value="1"/>
</dbReference>